<feature type="region of interest" description="Disordered" evidence="1">
    <location>
        <begin position="318"/>
        <end position="337"/>
    </location>
</feature>
<feature type="region of interest" description="Disordered" evidence="1">
    <location>
        <begin position="750"/>
        <end position="789"/>
    </location>
</feature>
<feature type="compositionally biased region" description="Basic and acidic residues" evidence="1">
    <location>
        <begin position="1030"/>
        <end position="1049"/>
    </location>
</feature>
<dbReference type="InterPro" id="IPR058925">
    <property type="entry name" value="zf-C2H2_AcuF"/>
</dbReference>
<feature type="region of interest" description="Disordered" evidence="1">
    <location>
        <begin position="945"/>
        <end position="966"/>
    </location>
</feature>
<name>A0A8H4TX89_9HYPO</name>
<feature type="compositionally biased region" description="Low complexity" evidence="1">
    <location>
        <begin position="1020"/>
        <end position="1029"/>
    </location>
</feature>
<feature type="region of interest" description="Disordered" evidence="1">
    <location>
        <begin position="494"/>
        <end position="527"/>
    </location>
</feature>
<dbReference type="PANTHER" id="PTHR35391">
    <property type="entry name" value="C2H2-TYPE DOMAIN-CONTAINING PROTEIN-RELATED"/>
    <property type="match status" value="1"/>
</dbReference>
<protein>
    <recommendedName>
        <fullName evidence="2">C2H2-type domain-containing protein</fullName>
    </recommendedName>
</protein>
<dbReference type="EMBL" id="JABEXW010000332">
    <property type="protein sequence ID" value="KAF4965697.1"/>
    <property type="molecule type" value="Genomic_DNA"/>
</dbReference>
<evidence type="ECO:0000313" key="3">
    <source>
        <dbReference type="EMBL" id="KAF4965697.1"/>
    </source>
</evidence>
<feature type="domain" description="C2H2-type" evidence="2">
    <location>
        <begin position="457"/>
        <end position="479"/>
    </location>
</feature>
<evidence type="ECO:0000256" key="1">
    <source>
        <dbReference type="SAM" id="MobiDB-lite"/>
    </source>
</evidence>
<proteinExistence type="predicted"/>
<dbReference type="Pfam" id="PF22893">
    <property type="entry name" value="ULD_2"/>
    <property type="match status" value="1"/>
</dbReference>
<dbReference type="PANTHER" id="PTHR35391:SF7">
    <property type="entry name" value="C2H2-TYPE DOMAIN-CONTAINING PROTEIN"/>
    <property type="match status" value="1"/>
</dbReference>
<dbReference type="OrthoDB" id="6133115at2759"/>
<dbReference type="Pfam" id="PF26082">
    <property type="entry name" value="zf-C2H2_AcuF"/>
    <property type="match status" value="1"/>
</dbReference>
<gene>
    <name evidence="3" type="ORF">FSARC_6537</name>
</gene>
<dbReference type="InterPro" id="IPR013087">
    <property type="entry name" value="Znf_C2H2_type"/>
</dbReference>
<organism evidence="3 4">
    <name type="scientific">Fusarium sarcochroum</name>
    <dbReference type="NCBI Taxonomy" id="1208366"/>
    <lineage>
        <taxon>Eukaryota</taxon>
        <taxon>Fungi</taxon>
        <taxon>Dikarya</taxon>
        <taxon>Ascomycota</taxon>
        <taxon>Pezizomycotina</taxon>
        <taxon>Sordariomycetes</taxon>
        <taxon>Hypocreomycetidae</taxon>
        <taxon>Hypocreales</taxon>
        <taxon>Nectriaceae</taxon>
        <taxon>Fusarium</taxon>
        <taxon>Fusarium lateritium species complex</taxon>
    </lineage>
</organism>
<feature type="region of interest" description="Disordered" evidence="1">
    <location>
        <begin position="1018"/>
        <end position="1049"/>
    </location>
</feature>
<keyword evidence="4" id="KW-1185">Reference proteome</keyword>
<feature type="compositionally biased region" description="Low complexity" evidence="1">
    <location>
        <begin position="516"/>
        <end position="525"/>
    </location>
</feature>
<accession>A0A8H4TX89</accession>
<feature type="compositionally biased region" description="Basic and acidic residues" evidence="1">
    <location>
        <begin position="778"/>
        <end position="789"/>
    </location>
</feature>
<evidence type="ECO:0000313" key="4">
    <source>
        <dbReference type="Proteomes" id="UP000622797"/>
    </source>
</evidence>
<sequence>MSHKTELGKIASHVSIVFESYRDLQSSLTASAGANSSLDFSDLDKFTPILENDLIRFKMWTGNQAAHQSGPASLDHRLREAPHLQQQVVYLLRDISKSLHDTVCLLLGKPLSWQQNQQDAEDQDDTASSGSLDHDDADDADDFPDDFSDFSDESPSPDTWLSTLFTDIGEAIDCLLRLSVAIANPAPHERFHKHGVGPSEDASYYEPHDIAYVRDKFPKITQELAEALGKSITRRRRFFKYREAHHIKLAAGLESMASNRETDTSRTEVPKTVASSLPEHWKNMTNFDPRANFIDEDGRSDTGMSQTSYATSAGFLTEDTNEQAQRPPPPLRVPPLPSSAEKGIFECPFCYRPISATTRTAWKRHVFGDLRPYTCIISHCAESNTDFDRRHSWQAHVSKYHWRSWYCPFKCNGSETFSSALELTQHVKIRHLPSATEKEVEAIVARGERAASNDTSNKCVICGHTVTGLKKYIKHVGRHLEQLALFALPNLEDENAQEDHESDEENVVASEINANSSQSSSRSLSPTLQPLEQENHFITKEEEDALLRVTAAETLARVQEEKKKKAIEELKKGVEKDTMAQYEESKRKAEQAPIQFKDAVGRRFSFPFHLVATWVGMEDLIKQAFEQVDILGPHVIEGHYDLIGPSGEIILPSVWERVIQPGWAITMTMWPMHEAEVEKLKKRATENRERIKAVEIARMEEEKRKAEPEAMSKTSGEARLKYEAEAKARVKAENDAREKFEAVAEAVEEQRKAESEARKQAEREARETYEAEMGAAAEQHKSEAKAEEEARLKLEVHLKAAEERGKKEAEERVRAEREARMKFEAELRARKKEVEEELARLRFENALQMEKEEKEATAKKLQEETERLMIAEQEAEEERARKHALAMAEAEEKARFKFEVEMEAEALIRKEAEEAFQRRMEDLRLAQEESKKEIERARIEAEKAARERMEAERKAEEQRARKHALAMAEAEEKARFKFEAELKVTESRGMNEAEEQDMKEAEELARVRFEKALQEEMEAKQAAAKQAQQEAERLLGAEQEAKAKAAEEARLKYEAELRAGEEVGMQTGSIPRSP</sequence>
<comment type="caution">
    <text evidence="3">The sequence shown here is derived from an EMBL/GenBank/DDBJ whole genome shotgun (WGS) entry which is preliminary data.</text>
</comment>
<feature type="compositionally biased region" description="Acidic residues" evidence="1">
    <location>
        <begin position="494"/>
        <end position="506"/>
    </location>
</feature>
<feature type="region of interest" description="Disordered" evidence="1">
    <location>
        <begin position="115"/>
        <end position="156"/>
    </location>
</feature>
<feature type="compositionally biased region" description="Acidic residues" evidence="1">
    <location>
        <begin position="135"/>
        <end position="152"/>
    </location>
</feature>
<feature type="compositionally biased region" description="Basic and acidic residues" evidence="1">
    <location>
        <begin position="945"/>
        <end position="959"/>
    </location>
</feature>
<feature type="compositionally biased region" description="Basic and acidic residues" evidence="1">
    <location>
        <begin position="750"/>
        <end position="769"/>
    </location>
</feature>
<dbReference type="SMART" id="SM00355">
    <property type="entry name" value="ZnF_C2H2"/>
    <property type="match status" value="3"/>
</dbReference>
<dbReference type="Proteomes" id="UP000622797">
    <property type="component" value="Unassembled WGS sequence"/>
</dbReference>
<reference evidence="3" key="1">
    <citation type="journal article" date="2020" name="BMC Genomics">
        <title>Correction to: Identification and distribution of gene clusters required for synthesis of sphingolipid metabolism inhibitors in diverse species of the filamentous fungus Fusarium.</title>
        <authorList>
            <person name="Kim H.S."/>
            <person name="Lohmar J.M."/>
            <person name="Busman M."/>
            <person name="Brown D.W."/>
            <person name="Naumann T.A."/>
            <person name="Divon H.H."/>
            <person name="Lysoe E."/>
            <person name="Uhlig S."/>
            <person name="Proctor R.H."/>
        </authorList>
    </citation>
    <scope>NUCLEOTIDE SEQUENCE</scope>
    <source>
        <strain evidence="3">NRRL 20472</strain>
    </source>
</reference>
<feature type="domain" description="C2H2-type" evidence="2">
    <location>
        <begin position="405"/>
        <end position="431"/>
    </location>
</feature>
<feature type="compositionally biased region" description="Pro residues" evidence="1">
    <location>
        <begin position="326"/>
        <end position="337"/>
    </location>
</feature>
<dbReference type="AlphaFoldDB" id="A0A8H4TX89"/>
<evidence type="ECO:0000259" key="2">
    <source>
        <dbReference type="SMART" id="SM00355"/>
    </source>
</evidence>
<dbReference type="InterPro" id="IPR054464">
    <property type="entry name" value="ULD_fung"/>
</dbReference>
<feature type="domain" description="C2H2-type" evidence="2">
    <location>
        <begin position="373"/>
        <end position="401"/>
    </location>
</feature>
<reference evidence="3" key="2">
    <citation type="submission" date="2020-05" db="EMBL/GenBank/DDBJ databases">
        <authorList>
            <person name="Kim H.-S."/>
            <person name="Proctor R.H."/>
            <person name="Brown D.W."/>
        </authorList>
    </citation>
    <scope>NUCLEOTIDE SEQUENCE</scope>
    <source>
        <strain evidence="3">NRRL 20472</strain>
    </source>
</reference>